<gene>
    <name evidence="3" type="primary">xcpT_56</name>
    <name evidence="3" type="ORF">V144x_56280</name>
</gene>
<protein>
    <submittedName>
        <fullName evidence="3">Type II secretion system protein G</fullName>
    </submittedName>
</protein>
<evidence type="ECO:0000256" key="1">
    <source>
        <dbReference type="SAM" id="Phobius"/>
    </source>
</evidence>
<name>A0A517W4D0_9PLAN</name>
<dbReference type="SUPFAM" id="SSF54523">
    <property type="entry name" value="Pili subunits"/>
    <property type="match status" value="1"/>
</dbReference>
<sequence>MQHHVRRGGFTLIELLVVIAIIAILIALLLPAVQQAREAARRTECKNNLKQIGLALHNYHETFGSFPPAQIRGFNGTVELGNAASWGAMILPYMDQAPLYNQLNFNIGIFEGTNKTVITGLSGIDAVLCPSDSDRNPTRSVHGSSTPNYMSSIPSTSYAGSVGGFQNADSTFAGLSGGFFTFDRARPTKMSGFKDGTSNTIAVGERSYQVWTGGSWLGLQHNTFTTASPGNDTACCWDWFMAAGLYPITNELRPGMSSPNWRFGSPHVGGAQFLMADGAVRFLSENIDHIVSQRSASTCAAHDCGCEWSNDPGGCATGVPGGGWNDKAYLANHWGIYQRLHHRNDGLSVGDY</sequence>
<dbReference type="PANTHER" id="PTHR30093:SF2">
    <property type="entry name" value="TYPE II SECRETION SYSTEM PROTEIN H"/>
    <property type="match status" value="1"/>
</dbReference>
<evidence type="ECO:0000313" key="3">
    <source>
        <dbReference type="EMBL" id="QDU00115.1"/>
    </source>
</evidence>
<dbReference type="PROSITE" id="PS00409">
    <property type="entry name" value="PROKAR_NTER_METHYL"/>
    <property type="match status" value="1"/>
</dbReference>
<evidence type="ECO:0000313" key="4">
    <source>
        <dbReference type="Proteomes" id="UP000318704"/>
    </source>
</evidence>
<evidence type="ECO:0000259" key="2">
    <source>
        <dbReference type="Pfam" id="PF07596"/>
    </source>
</evidence>
<dbReference type="PANTHER" id="PTHR30093">
    <property type="entry name" value="GENERAL SECRETION PATHWAY PROTEIN G"/>
    <property type="match status" value="1"/>
</dbReference>
<organism evidence="3 4">
    <name type="scientific">Gimesia aquarii</name>
    <dbReference type="NCBI Taxonomy" id="2527964"/>
    <lineage>
        <taxon>Bacteria</taxon>
        <taxon>Pseudomonadati</taxon>
        <taxon>Planctomycetota</taxon>
        <taxon>Planctomycetia</taxon>
        <taxon>Planctomycetales</taxon>
        <taxon>Planctomycetaceae</taxon>
        <taxon>Gimesia</taxon>
    </lineage>
</organism>
<keyword evidence="1" id="KW-1133">Transmembrane helix</keyword>
<accession>A0A517W4D0</accession>
<keyword evidence="1" id="KW-0472">Membrane</keyword>
<dbReference type="InterPro" id="IPR011453">
    <property type="entry name" value="DUF1559"/>
</dbReference>
<dbReference type="InterPro" id="IPR045584">
    <property type="entry name" value="Pilin-like"/>
</dbReference>
<dbReference type="Pfam" id="PF07963">
    <property type="entry name" value="N_methyl"/>
    <property type="match status" value="1"/>
</dbReference>
<dbReference type="NCBIfam" id="TIGR02532">
    <property type="entry name" value="IV_pilin_GFxxxE"/>
    <property type="match status" value="1"/>
</dbReference>
<dbReference type="KEGG" id="gaw:V144x_56280"/>
<dbReference type="Proteomes" id="UP000318704">
    <property type="component" value="Chromosome"/>
</dbReference>
<dbReference type="RefSeq" id="WP_144990185.1">
    <property type="nucleotide sequence ID" value="NZ_CP037920.1"/>
</dbReference>
<dbReference type="InterPro" id="IPR012902">
    <property type="entry name" value="N_methyl_site"/>
</dbReference>
<reference evidence="3 4" key="1">
    <citation type="submission" date="2019-03" db="EMBL/GenBank/DDBJ databases">
        <title>Deep-cultivation of Planctomycetes and their phenomic and genomic characterization uncovers novel biology.</title>
        <authorList>
            <person name="Wiegand S."/>
            <person name="Jogler M."/>
            <person name="Boedeker C."/>
            <person name="Pinto D."/>
            <person name="Vollmers J."/>
            <person name="Rivas-Marin E."/>
            <person name="Kohn T."/>
            <person name="Peeters S.H."/>
            <person name="Heuer A."/>
            <person name="Rast P."/>
            <person name="Oberbeckmann S."/>
            <person name="Bunk B."/>
            <person name="Jeske O."/>
            <person name="Meyerdierks A."/>
            <person name="Storesund J.E."/>
            <person name="Kallscheuer N."/>
            <person name="Luecker S."/>
            <person name="Lage O.M."/>
            <person name="Pohl T."/>
            <person name="Merkel B.J."/>
            <person name="Hornburger P."/>
            <person name="Mueller R.-W."/>
            <person name="Bruemmer F."/>
            <person name="Labrenz M."/>
            <person name="Spormann A.M."/>
            <person name="Op den Camp H."/>
            <person name="Overmann J."/>
            <person name="Amann R."/>
            <person name="Jetten M.S.M."/>
            <person name="Mascher T."/>
            <person name="Medema M.H."/>
            <person name="Devos D.P."/>
            <person name="Kaster A.-K."/>
            <person name="Ovreas L."/>
            <person name="Rohde M."/>
            <person name="Galperin M.Y."/>
            <person name="Jogler C."/>
        </authorList>
    </citation>
    <scope>NUCLEOTIDE SEQUENCE [LARGE SCALE GENOMIC DNA]</scope>
    <source>
        <strain evidence="3 4">V144</strain>
    </source>
</reference>
<proteinExistence type="predicted"/>
<feature type="domain" description="DUF1559" evidence="2">
    <location>
        <begin position="34"/>
        <end position="288"/>
    </location>
</feature>
<dbReference type="InterPro" id="IPR027558">
    <property type="entry name" value="Pre_pil_HX9DG_C"/>
</dbReference>
<dbReference type="AlphaFoldDB" id="A0A517W4D0"/>
<dbReference type="EMBL" id="CP037920">
    <property type="protein sequence ID" value="QDU00115.1"/>
    <property type="molecule type" value="Genomic_DNA"/>
</dbReference>
<keyword evidence="1" id="KW-0812">Transmembrane</keyword>
<dbReference type="Pfam" id="PF07596">
    <property type="entry name" value="SBP_bac_10"/>
    <property type="match status" value="1"/>
</dbReference>
<dbReference type="Gene3D" id="3.30.700.10">
    <property type="entry name" value="Glycoprotein, Type 4 Pilin"/>
    <property type="match status" value="1"/>
</dbReference>
<dbReference type="NCBIfam" id="TIGR04294">
    <property type="entry name" value="pre_pil_HX9DG"/>
    <property type="match status" value="1"/>
</dbReference>
<feature type="transmembrane region" description="Helical" evidence="1">
    <location>
        <begin position="12"/>
        <end position="33"/>
    </location>
</feature>